<sequence length="319" mass="35484">MMAMGGRDGGGGDAALQGLSTVIFQPRIDSIMRDVMLLENQIPWWVLEVLMGFLPDPVPVDRFLSVMAAKFNVRTTSGGGHDQRAAAGPDVAGDELGGGRQRRPMHLLALFRDHQVVGLRPPHPAPAEDNRRRLISATPSANFSTAMELAEMGVHLAASKTGRFGDMAVQGRRLFGKLFLAPVFLNDLTACWLVNMAAYEASAGRSADDYAVSSYLYLVALLMNREDDVHQLRSRCVVHSTFSNTRTLEFFKGLAPHLHFGRQYDRVLQDLLDYKRDRPVFVAVHKFLYNNFKTILTVLSIVGVIAPIIRALFYRQNQN</sequence>
<keyword evidence="1" id="KW-0812">Transmembrane</keyword>
<dbReference type="InterPro" id="IPR004158">
    <property type="entry name" value="DUF247_pln"/>
</dbReference>
<comment type="caution">
    <text evidence="2">The sequence shown here is derived from an EMBL/GenBank/DDBJ whole genome shotgun (WGS) entry which is preliminary data.</text>
</comment>
<evidence type="ECO:0000313" key="3">
    <source>
        <dbReference type="Proteomes" id="UP000823388"/>
    </source>
</evidence>
<keyword evidence="3" id="KW-1185">Reference proteome</keyword>
<protein>
    <submittedName>
        <fullName evidence="2">Uncharacterized protein</fullName>
    </submittedName>
</protein>
<name>A0A8T0W4Z2_PANVG</name>
<reference evidence="2" key="1">
    <citation type="submission" date="2020-05" db="EMBL/GenBank/DDBJ databases">
        <title>WGS assembly of Panicum virgatum.</title>
        <authorList>
            <person name="Lovell J.T."/>
            <person name="Jenkins J."/>
            <person name="Shu S."/>
            <person name="Juenger T.E."/>
            <person name="Schmutz J."/>
        </authorList>
    </citation>
    <scope>NUCLEOTIDE SEQUENCE</scope>
    <source>
        <strain evidence="2">AP13</strain>
    </source>
</reference>
<dbReference type="EMBL" id="CM029039">
    <property type="protein sequence ID" value="KAG2640986.1"/>
    <property type="molecule type" value="Genomic_DNA"/>
</dbReference>
<evidence type="ECO:0000313" key="2">
    <source>
        <dbReference type="EMBL" id="KAG2640986.1"/>
    </source>
</evidence>
<dbReference type="AlphaFoldDB" id="A0A8T0W4Z2"/>
<organism evidence="2 3">
    <name type="scientific">Panicum virgatum</name>
    <name type="common">Blackwell switchgrass</name>
    <dbReference type="NCBI Taxonomy" id="38727"/>
    <lineage>
        <taxon>Eukaryota</taxon>
        <taxon>Viridiplantae</taxon>
        <taxon>Streptophyta</taxon>
        <taxon>Embryophyta</taxon>
        <taxon>Tracheophyta</taxon>
        <taxon>Spermatophyta</taxon>
        <taxon>Magnoliopsida</taxon>
        <taxon>Liliopsida</taxon>
        <taxon>Poales</taxon>
        <taxon>Poaceae</taxon>
        <taxon>PACMAD clade</taxon>
        <taxon>Panicoideae</taxon>
        <taxon>Panicodae</taxon>
        <taxon>Paniceae</taxon>
        <taxon>Panicinae</taxon>
        <taxon>Panicum</taxon>
        <taxon>Panicum sect. Hiantes</taxon>
    </lineage>
</organism>
<dbReference type="PANTHER" id="PTHR31549">
    <property type="entry name" value="PROTEIN, PUTATIVE (DUF247)-RELATED-RELATED"/>
    <property type="match status" value="1"/>
</dbReference>
<gene>
    <name evidence="2" type="ORF">PVAP13_2KG136800</name>
</gene>
<keyword evidence="1" id="KW-0472">Membrane</keyword>
<evidence type="ECO:0000256" key="1">
    <source>
        <dbReference type="SAM" id="Phobius"/>
    </source>
</evidence>
<dbReference type="Proteomes" id="UP000823388">
    <property type="component" value="Chromosome 2K"/>
</dbReference>
<proteinExistence type="predicted"/>
<dbReference type="Pfam" id="PF03140">
    <property type="entry name" value="DUF247"/>
    <property type="match status" value="1"/>
</dbReference>
<dbReference type="PANTHER" id="PTHR31549:SF256">
    <property type="entry name" value="EXPRESSED PROTEIN"/>
    <property type="match status" value="1"/>
</dbReference>
<feature type="transmembrane region" description="Helical" evidence="1">
    <location>
        <begin position="295"/>
        <end position="313"/>
    </location>
</feature>
<keyword evidence="1" id="KW-1133">Transmembrane helix</keyword>
<dbReference type="OrthoDB" id="677916at2759"/>
<accession>A0A8T0W4Z2</accession>